<dbReference type="KEGG" id="bwa:HLV38_03080"/>
<dbReference type="Gene3D" id="1.20.144.10">
    <property type="entry name" value="Phosphatidic acid phosphatase type 2/haloperoxidase"/>
    <property type="match status" value="1"/>
</dbReference>
<dbReference type="RefSeq" id="WP_173164205.1">
    <property type="nucleotide sequence ID" value="NZ_CP053716.1"/>
</dbReference>
<feature type="transmembrane region" description="Helical" evidence="1">
    <location>
        <begin position="29"/>
        <end position="48"/>
    </location>
</feature>
<sequence length="177" mass="18287">MYADAYNRITQPLREHPAAARALMLLDRLLVGAVAATFVAFLAVLALTSNLSRAIAVALTCALGLLMANALRSALNRPRPVERFPGLMPLLPTRTRGRSLPSRHAFSAWVIALSLLEGGAGWAAAGICLAVAVSASRVLGGAHAPRDVAAGAVLAALVTALGHLAFIVTDLGLPTPL</sequence>
<proteinExistence type="predicted"/>
<organism evidence="3 4">
    <name type="scientific">Berryella wangjianweii</name>
    <dbReference type="NCBI Taxonomy" id="2734634"/>
    <lineage>
        <taxon>Bacteria</taxon>
        <taxon>Bacillati</taxon>
        <taxon>Actinomycetota</taxon>
        <taxon>Coriobacteriia</taxon>
        <taxon>Eggerthellales</taxon>
        <taxon>Eggerthellaceae</taxon>
        <taxon>Berryella</taxon>
    </lineage>
</organism>
<dbReference type="AlphaFoldDB" id="A0A6M8J269"/>
<evidence type="ECO:0000313" key="4">
    <source>
        <dbReference type="Proteomes" id="UP000503297"/>
    </source>
</evidence>
<keyword evidence="1" id="KW-0472">Membrane</keyword>
<dbReference type="SUPFAM" id="SSF48317">
    <property type="entry name" value="Acid phosphatase/Vanadium-dependent haloperoxidase"/>
    <property type="match status" value="1"/>
</dbReference>
<feature type="transmembrane region" description="Helical" evidence="1">
    <location>
        <begin position="152"/>
        <end position="173"/>
    </location>
</feature>
<keyword evidence="4" id="KW-1185">Reference proteome</keyword>
<feature type="transmembrane region" description="Helical" evidence="1">
    <location>
        <begin position="54"/>
        <end position="75"/>
    </location>
</feature>
<evidence type="ECO:0000259" key="2">
    <source>
        <dbReference type="SMART" id="SM00014"/>
    </source>
</evidence>
<dbReference type="Pfam" id="PF01569">
    <property type="entry name" value="PAP2"/>
    <property type="match status" value="1"/>
</dbReference>
<name>A0A6M8J269_9ACTN</name>
<dbReference type="InterPro" id="IPR036938">
    <property type="entry name" value="PAP2/HPO_sf"/>
</dbReference>
<feature type="domain" description="Phosphatidic acid phosphatase type 2/haloperoxidase" evidence="2">
    <location>
        <begin position="53"/>
        <end position="163"/>
    </location>
</feature>
<gene>
    <name evidence="3" type="ORF">HLV38_03080</name>
</gene>
<feature type="transmembrane region" description="Helical" evidence="1">
    <location>
        <begin position="106"/>
        <end position="132"/>
    </location>
</feature>
<accession>A0A6M8J269</accession>
<dbReference type="PANTHER" id="PTHR14969">
    <property type="entry name" value="SPHINGOSINE-1-PHOSPHATE PHOSPHOHYDROLASE"/>
    <property type="match status" value="1"/>
</dbReference>
<reference evidence="4" key="1">
    <citation type="submission" date="2020-05" db="EMBL/GenBank/DDBJ databases">
        <title>Novel species in genus Nocardioides.</title>
        <authorList>
            <person name="Zhang G."/>
        </authorList>
    </citation>
    <scope>NUCLEOTIDE SEQUENCE [LARGE SCALE GENOMIC DNA]</scope>
    <source>
        <strain evidence="4">zg-1050</strain>
    </source>
</reference>
<keyword evidence="1" id="KW-1133">Transmembrane helix</keyword>
<dbReference type="InterPro" id="IPR000326">
    <property type="entry name" value="PAP2/HPO"/>
</dbReference>
<dbReference type="Proteomes" id="UP000503297">
    <property type="component" value="Chromosome"/>
</dbReference>
<dbReference type="EMBL" id="CP053716">
    <property type="protein sequence ID" value="QKF07221.1"/>
    <property type="molecule type" value="Genomic_DNA"/>
</dbReference>
<keyword evidence="1" id="KW-0812">Transmembrane</keyword>
<dbReference type="SMART" id="SM00014">
    <property type="entry name" value="acidPPc"/>
    <property type="match status" value="1"/>
</dbReference>
<evidence type="ECO:0000256" key="1">
    <source>
        <dbReference type="SAM" id="Phobius"/>
    </source>
</evidence>
<protein>
    <submittedName>
        <fullName evidence="3">Phosphatase PAP2 family protein</fullName>
    </submittedName>
</protein>
<dbReference type="PANTHER" id="PTHR14969:SF13">
    <property type="entry name" value="AT30094P"/>
    <property type="match status" value="1"/>
</dbReference>
<evidence type="ECO:0000313" key="3">
    <source>
        <dbReference type="EMBL" id="QKF07221.1"/>
    </source>
</evidence>